<dbReference type="Proteomes" id="UP000054279">
    <property type="component" value="Unassembled WGS sequence"/>
</dbReference>
<evidence type="ECO:0000313" key="1">
    <source>
        <dbReference type="EMBL" id="KIJ22970.1"/>
    </source>
</evidence>
<accession>A0A0C9UD33</accession>
<evidence type="ECO:0000313" key="2">
    <source>
        <dbReference type="Proteomes" id="UP000054279"/>
    </source>
</evidence>
<organism evidence="1 2">
    <name type="scientific">Sphaerobolus stellatus (strain SS14)</name>
    <dbReference type="NCBI Taxonomy" id="990650"/>
    <lineage>
        <taxon>Eukaryota</taxon>
        <taxon>Fungi</taxon>
        <taxon>Dikarya</taxon>
        <taxon>Basidiomycota</taxon>
        <taxon>Agaricomycotina</taxon>
        <taxon>Agaricomycetes</taxon>
        <taxon>Phallomycetidae</taxon>
        <taxon>Geastrales</taxon>
        <taxon>Sphaerobolaceae</taxon>
        <taxon>Sphaerobolus</taxon>
    </lineage>
</organism>
<protein>
    <submittedName>
        <fullName evidence="1">Uncharacterized protein</fullName>
    </submittedName>
</protein>
<name>A0A0C9UD33_SPHS4</name>
<gene>
    <name evidence="1" type="ORF">M422DRAFT_276536</name>
</gene>
<dbReference type="EMBL" id="KN837858">
    <property type="protein sequence ID" value="KIJ22970.1"/>
    <property type="molecule type" value="Genomic_DNA"/>
</dbReference>
<keyword evidence="2" id="KW-1185">Reference proteome</keyword>
<dbReference type="AlphaFoldDB" id="A0A0C9UD33"/>
<sequence>MVLGSHISLSRKEKVTKVPEVSESEDIPVIGKSFLPTVRDWIDIISNKEGCFTGWEGLFQKLEREHCLDIGIDIFASNGKYCIIKECGLNMGEWGIIFPHLLEASKDMKFAFM</sequence>
<reference evidence="1 2" key="1">
    <citation type="submission" date="2014-06" db="EMBL/GenBank/DDBJ databases">
        <title>Evolutionary Origins and Diversification of the Mycorrhizal Mutualists.</title>
        <authorList>
            <consortium name="DOE Joint Genome Institute"/>
            <consortium name="Mycorrhizal Genomics Consortium"/>
            <person name="Kohler A."/>
            <person name="Kuo A."/>
            <person name="Nagy L.G."/>
            <person name="Floudas D."/>
            <person name="Copeland A."/>
            <person name="Barry K.W."/>
            <person name="Cichocki N."/>
            <person name="Veneault-Fourrey C."/>
            <person name="LaButti K."/>
            <person name="Lindquist E.A."/>
            <person name="Lipzen A."/>
            <person name="Lundell T."/>
            <person name="Morin E."/>
            <person name="Murat C."/>
            <person name="Riley R."/>
            <person name="Ohm R."/>
            <person name="Sun H."/>
            <person name="Tunlid A."/>
            <person name="Henrissat B."/>
            <person name="Grigoriev I.V."/>
            <person name="Hibbett D.S."/>
            <person name="Martin F."/>
        </authorList>
    </citation>
    <scope>NUCLEOTIDE SEQUENCE [LARGE SCALE GENOMIC DNA]</scope>
    <source>
        <strain evidence="1 2">SS14</strain>
    </source>
</reference>
<dbReference type="HOGENOM" id="CLU_2135149_0_0_1"/>
<proteinExistence type="predicted"/>